<keyword evidence="1" id="KW-0560">Oxidoreductase</keyword>
<dbReference type="InterPro" id="IPR036291">
    <property type="entry name" value="NAD(P)-bd_dom_sf"/>
</dbReference>
<sequence length="397" mass="43027">MKSPKPISRSEFLSRVGAFGTVAAMATPLSQAQAATGTAPVAVDKKIRVAVIGCGSVSNMYLPHLAKSPYVELVSTCDIIPERARQAAGKYNIPHHYPHIDQLLAGAPFDLLVNLTNMQEHGRLNKQALLAGKHVWSEKPMANTYREGRDLLNLAQKKQLRIWGAPAVVMSPQFRFMAEAIRDGKLGKVSAAHAHYGHLGPTWSAFFYEKGGGSLPDLGVYNLATLTGLLGPARSVMAMISIVTPTRKTDNKGEIPVAAEDNAMVLLDHGNGTLSHVQCGFNYFDPYGHEGTGQEKPTITVWGTHGNLALIGYDWAPFGVDLATHADEKGRLYVTDPADYRWEMGASVIAGHLAQGKEPLIQAEHALHVLEIIEAARTSGQTGKRVTLQSTFRWPVV</sequence>
<dbReference type="PANTHER" id="PTHR43818:SF11">
    <property type="entry name" value="BCDNA.GH03377"/>
    <property type="match status" value="1"/>
</dbReference>
<dbReference type="Gene3D" id="3.40.50.720">
    <property type="entry name" value="NAD(P)-binding Rossmann-like Domain"/>
    <property type="match status" value="1"/>
</dbReference>
<keyword evidence="5" id="KW-1185">Reference proteome</keyword>
<dbReference type="InterPro" id="IPR006311">
    <property type="entry name" value="TAT_signal"/>
</dbReference>
<reference evidence="5" key="1">
    <citation type="journal article" date="2019" name="Int. J. Syst. Evol. Microbiol.">
        <title>The Global Catalogue of Microorganisms (GCM) 10K type strain sequencing project: providing services to taxonomists for standard genome sequencing and annotation.</title>
        <authorList>
            <consortium name="The Broad Institute Genomics Platform"/>
            <consortium name="The Broad Institute Genome Sequencing Center for Infectious Disease"/>
            <person name="Wu L."/>
            <person name="Ma J."/>
        </authorList>
    </citation>
    <scope>NUCLEOTIDE SEQUENCE [LARGE SCALE GENOMIC DNA]</scope>
    <source>
        <strain evidence="5">JCM 17925</strain>
    </source>
</reference>
<dbReference type="Gene3D" id="3.30.360.10">
    <property type="entry name" value="Dihydrodipicolinate Reductase, domain 2"/>
    <property type="match status" value="1"/>
</dbReference>
<dbReference type="InterPro" id="IPR055170">
    <property type="entry name" value="GFO_IDH_MocA-like_dom"/>
</dbReference>
<evidence type="ECO:0000313" key="5">
    <source>
        <dbReference type="Proteomes" id="UP001500936"/>
    </source>
</evidence>
<dbReference type="SUPFAM" id="SSF51735">
    <property type="entry name" value="NAD(P)-binding Rossmann-fold domains"/>
    <property type="match status" value="1"/>
</dbReference>
<dbReference type="Pfam" id="PF22725">
    <property type="entry name" value="GFO_IDH_MocA_C3"/>
    <property type="match status" value="1"/>
</dbReference>
<dbReference type="PROSITE" id="PS51318">
    <property type="entry name" value="TAT"/>
    <property type="match status" value="1"/>
</dbReference>
<dbReference type="Proteomes" id="UP001500936">
    <property type="component" value="Unassembled WGS sequence"/>
</dbReference>
<evidence type="ECO:0000259" key="3">
    <source>
        <dbReference type="Pfam" id="PF22725"/>
    </source>
</evidence>
<evidence type="ECO:0000313" key="4">
    <source>
        <dbReference type="EMBL" id="GAA4417639.1"/>
    </source>
</evidence>
<comment type="caution">
    <text evidence="4">The sequence shown here is derived from an EMBL/GenBank/DDBJ whole genome shotgun (WGS) entry which is preliminary data.</text>
</comment>
<name>A0ABP8KWI9_9BACT</name>
<dbReference type="InterPro" id="IPR050463">
    <property type="entry name" value="Gfo/Idh/MocA_oxidrdct_glycsds"/>
</dbReference>
<evidence type="ECO:0000259" key="2">
    <source>
        <dbReference type="Pfam" id="PF01408"/>
    </source>
</evidence>
<feature type="domain" description="GFO/IDH/MocA-like oxidoreductase" evidence="3">
    <location>
        <begin position="174"/>
        <end position="308"/>
    </location>
</feature>
<feature type="domain" description="Gfo/Idh/MocA-like oxidoreductase N-terminal" evidence="2">
    <location>
        <begin position="47"/>
        <end position="163"/>
    </location>
</feature>
<dbReference type="SUPFAM" id="SSF55347">
    <property type="entry name" value="Glyceraldehyde-3-phosphate dehydrogenase-like, C-terminal domain"/>
    <property type="match status" value="1"/>
</dbReference>
<proteinExistence type="predicted"/>
<organism evidence="4 5">
    <name type="scientific">Nibrella viscosa</name>
    <dbReference type="NCBI Taxonomy" id="1084524"/>
    <lineage>
        <taxon>Bacteria</taxon>
        <taxon>Pseudomonadati</taxon>
        <taxon>Bacteroidota</taxon>
        <taxon>Cytophagia</taxon>
        <taxon>Cytophagales</taxon>
        <taxon>Spirosomataceae</taxon>
        <taxon>Nibrella</taxon>
    </lineage>
</organism>
<dbReference type="Pfam" id="PF01408">
    <property type="entry name" value="GFO_IDH_MocA"/>
    <property type="match status" value="1"/>
</dbReference>
<dbReference type="PANTHER" id="PTHR43818">
    <property type="entry name" value="BCDNA.GH03377"/>
    <property type="match status" value="1"/>
</dbReference>
<dbReference type="RefSeq" id="WP_345270809.1">
    <property type="nucleotide sequence ID" value="NZ_BAABHB010000015.1"/>
</dbReference>
<evidence type="ECO:0000256" key="1">
    <source>
        <dbReference type="ARBA" id="ARBA00023002"/>
    </source>
</evidence>
<gene>
    <name evidence="4" type="ORF">GCM10023187_50250</name>
</gene>
<dbReference type="InterPro" id="IPR000683">
    <property type="entry name" value="Gfo/Idh/MocA-like_OxRdtase_N"/>
</dbReference>
<accession>A0ABP8KWI9</accession>
<protein>
    <submittedName>
        <fullName evidence="4">Gfo/Idh/MocA family oxidoreductase</fullName>
    </submittedName>
</protein>
<dbReference type="EMBL" id="BAABHB010000015">
    <property type="protein sequence ID" value="GAA4417639.1"/>
    <property type="molecule type" value="Genomic_DNA"/>
</dbReference>